<comment type="function">
    <text evidence="1">The reaction center of purple bacteria contains a tightly bound cytochrome molecule which re-reduces the photo oxidized primary electron donor.</text>
</comment>
<dbReference type="AlphaFoldDB" id="A0A372IMC0"/>
<evidence type="ECO:0000256" key="5">
    <source>
        <dbReference type="ARBA" id="ARBA00022617"/>
    </source>
</evidence>
<dbReference type="NCBIfam" id="NF033196">
    <property type="entry name" value="c_type_nonphoto"/>
    <property type="match status" value="1"/>
</dbReference>
<sequence>MQRRFFVGGSVAAALLLILVPVCSHAAPQESSRTGSSAPAEGGPGMHRPLPKPVNLQVLPKNMPPEDVIKVMHGFEGALGVKCEFCHMRNAQTHHLDFASDAKEDKQIARIMLKMTHDINENFMSQVKDPDAMPEDKHVMCGTCHRGHKMPEHFIPPKQDDNHVQHGDGMPAMK</sequence>
<comment type="caution">
    <text evidence="11">The sequence shown here is derived from an EMBL/GenBank/DDBJ whole genome shotgun (WGS) entry which is preliminary data.</text>
</comment>
<keyword evidence="12" id="KW-1185">Reference proteome</keyword>
<evidence type="ECO:0000313" key="11">
    <source>
        <dbReference type="EMBL" id="RFU16087.1"/>
    </source>
</evidence>
<dbReference type="GO" id="GO:0019684">
    <property type="term" value="P:photosynthesis, light reaction"/>
    <property type="evidence" value="ECO:0007669"/>
    <property type="project" value="InterPro"/>
</dbReference>
<evidence type="ECO:0000256" key="2">
    <source>
        <dbReference type="ARBA" id="ARBA00015978"/>
    </source>
</evidence>
<dbReference type="InterPro" id="IPR003158">
    <property type="entry name" value="Photosyn_RC_cyt_c-su"/>
</dbReference>
<keyword evidence="7" id="KW-0249">Electron transport</keyword>
<dbReference type="InterPro" id="IPR036280">
    <property type="entry name" value="Multihaem_cyt_sf"/>
</dbReference>
<evidence type="ECO:0000256" key="7">
    <source>
        <dbReference type="ARBA" id="ARBA00022982"/>
    </source>
</evidence>
<keyword evidence="8" id="KW-0408">Iron</keyword>
<keyword evidence="3" id="KW-0813">Transport</keyword>
<dbReference type="GO" id="GO:0009055">
    <property type="term" value="F:electron transfer activity"/>
    <property type="evidence" value="ECO:0007669"/>
    <property type="project" value="InterPro"/>
</dbReference>
<dbReference type="Gene3D" id="1.10.468.10">
    <property type="entry name" value="Photosynthetic Reaction Center, subunit C, domain 2"/>
    <property type="match status" value="1"/>
</dbReference>
<keyword evidence="5" id="KW-0349">Heme</keyword>
<name>A0A372IMC0_9BACT</name>
<evidence type="ECO:0000256" key="3">
    <source>
        <dbReference type="ARBA" id="ARBA00022448"/>
    </source>
</evidence>
<proteinExistence type="predicted"/>
<protein>
    <recommendedName>
        <fullName evidence="2">Photosynthetic reaction center cytochrome c subunit</fullName>
    </recommendedName>
</protein>
<reference evidence="11 12" key="1">
    <citation type="submission" date="2018-08" db="EMBL/GenBank/DDBJ databases">
        <title>Acidipila sp. 4G-K13, an acidobacterium isolated from forest soil.</title>
        <authorList>
            <person name="Gao Z.-H."/>
            <person name="Qiu L.-H."/>
        </authorList>
    </citation>
    <scope>NUCLEOTIDE SEQUENCE [LARGE SCALE GENOMIC DNA]</scope>
    <source>
        <strain evidence="11 12">4G-K13</strain>
    </source>
</reference>
<keyword evidence="4" id="KW-0602">Photosynthesis</keyword>
<dbReference type="SUPFAM" id="SSF48695">
    <property type="entry name" value="Multiheme cytochromes"/>
    <property type="match status" value="1"/>
</dbReference>
<feature type="region of interest" description="Disordered" evidence="9">
    <location>
        <begin position="28"/>
        <end position="53"/>
    </location>
</feature>
<keyword evidence="6" id="KW-0479">Metal-binding</keyword>
<evidence type="ECO:0000256" key="9">
    <source>
        <dbReference type="SAM" id="MobiDB-lite"/>
    </source>
</evidence>
<feature type="region of interest" description="Disordered" evidence="9">
    <location>
        <begin position="151"/>
        <end position="174"/>
    </location>
</feature>
<dbReference type="GO" id="GO:0020037">
    <property type="term" value="F:heme binding"/>
    <property type="evidence" value="ECO:0007669"/>
    <property type="project" value="InterPro"/>
</dbReference>
<dbReference type="Proteomes" id="UP000264702">
    <property type="component" value="Unassembled WGS sequence"/>
</dbReference>
<evidence type="ECO:0000256" key="4">
    <source>
        <dbReference type="ARBA" id="ARBA00022531"/>
    </source>
</evidence>
<dbReference type="GO" id="GO:0030077">
    <property type="term" value="C:plasma membrane light-harvesting complex"/>
    <property type="evidence" value="ECO:0007669"/>
    <property type="project" value="InterPro"/>
</dbReference>
<evidence type="ECO:0000256" key="1">
    <source>
        <dbReference type="ARBA" id="ARBA00003196"/>
    </source>
</evidence>
<keyword evidence="10" id="KW-0732">Signal</keyword>
<gene>
    <name evidence="11" type="ORF">D0Y96_11730</name>
</gene>
<evidence type="ECO:0000256" key="10">
    <source>
        <dbReference type="SAM" id="SignalP"/>
    </source>
</evidence>
<feature type="chain" id="PRO_5016961468" description="Photosynthetic reaction center cytochrome c subunit" evidence="10">
    <location>
        <begin position="27"/>
        <end position="174"/>
    </location>
</feature>
<evidence type="ECO:0000313" key="12">
    <source>
        <dbReference type="Proteomes" id="UP000264702"/>
    </source>
</evidence>
<dbReference type="Pfam" id="PF02276">
    <property type="entry name" value="CytoC_RC"/>
    <property type="match status" value="1"/>
</dbReference>
<dbReference type="GO" id="GO:0005506">
    <property type="term" value="F:iron ion binding"/>
    <property type="evidence" value="ECO:0007669"/>
    <property type="project" value="InterPro"/>
</dbReference>
<feature type="signal peptide" evidence="10">
    <location>
        <begin position="1"/>
        <end position="26"/>
    </location>
</feature>
<accession>A0A372IMC0</accession>
<dbReference type="InterPro" id="IPR023119">
    <property type="entry name" value="Multihaem_cyt_PRC_cyt_su-like"/>
</dbReference>
<organism evidence="11 12">
    <name type="scientific">Paracidobacterium acidisoli</name>
    <dbReference type="NCBI Taxonomy" id="2303751"/>
    <lineage>
        <taxon>Bacteria</taxon>
        <taxon>Pseudomonadati</taxon>
        <taxon>Acidobacteriota</taxon>
        <taxon>Terriglobia</taxon>
        <taxon>Terriglobales</taxon>
        <taxon>Acidobacteriaceae</taxon>
        <taxon>Paracidobacterium</taxon>
    </lineage>
</organism>
<evidence type="ECO:0000256" key="8">
    <source>
        <dbReference type="ARBA" id="ARBA00023004"/>
    </source>
</evidence>
<evidence type="ECO:0000256" key="6">
    <source>
        <dbReference type="ARBA" id="ARBA00022723"/>
    </source>
</evidence>
<dbReference type="EMBL" id="QVQT01000004">
    <property type="protein sequence ID" value="RFU16087.1"/>
    <property type="molecule type" value="Genomic_DNA"/>
</dbReference>